<dbReference type="EMBL" id="CP017803">
    <property type="protein sequence ID" value="ATZ59007.1"/>
    <property type="molecule type" value="Genomic_DNA"/>
</dbReference>
<organism evidence="1 2">
    <name type="scientific">Methanobrevibacter smithii</name>
    <dbReference type="NCBI Taxonomy" id="2173"/>
    <lineage>
        <taxon>Archaea</taxon>
        <taxon>Methanobacteriati</taxon>
        <taxon>Methanobacteriota</taxon>
        <taxon>Methanomada group</taxon>
        <taxon>Methanobacteria</taxon>
        <taxon>Methanobacteriales</taxon>
        <taxon>Methanobacteriaceae</taxon>
        <taxon>Methanobrevibacter</taxon>
    </lineage>
</organism>
<dbReference type="Proteomes" id="UP000232133">
    <property type="component" value="Chromosome"/>
</dbReference>
<evidence type="ECO:0000313" key="1">
    <source>
        <dbReference type="EMBL" id="ATZ59007.1"/>
    </source>
</evidence>
<gene>
    <name evidence="1" type="ORF">BK798_00560</name>
</gene>
<proteinExistence type="predicted"/>
<reference evidence="1 2" key="1">
    <citation type="submission" date="2016-10" db="EMBL/GenBank/DDBJ databases">
        <authorList>
            <person name="Varghese N."/>
        </authorList>
    </citation>
    <scope>NUCLEOTIDE SEQUENCE [LARGE SCALE GENOMIC DNA]</scope>
    <source>
        <strain evidence="1 2">KB11</strain>
    </source>
</reference>
<accession>A0A2H4U4H4</accession>
<evidence type="ECO:0008006" key="3">
    <source>
        <dbReference type="Google" id="ProtNLM"/>
    </source>
</evidence>
<dbReference type="GeneID" id="35117825"/>
<evidence type="ECO:0000313" key="2">
    <source>
        <dbReference type="Proteomes" id="UP000232133"/>
    </source>
</evidence>
<dbReference type="AlphaFoldDB" id="A0A2H4U4H4"/>
<sequence length="144" mass="16033">MVSRKILIALGVFAVLAIGIGSVCAVQNIEVDGMKFCIPDEYKEDTSLATEGVTNEDGFKIYNRTYFDSSNKMIHISVFHGKDTDKLSLDDLKEPTDVKKTIKGYDGLLDHDKDAGLYFFTYIKNGKVSIITVEDESLLEKVIV</sequence>
<dbReference type="RefSeq" id="WP_100815133.1">
    <property type="nucleotide sequence ID" value="NZ_CP017803.1"/>
</dbReference>
<protein>
    <recommendedName>
        <fullName evidence="3">DUF4367 domain-containing protein</fullName>
    </recommendedName>
</protein>
<name>A0A2H4U4H4_METSM</name>